<dbReference type="EnsemblPlants" id="PGSC0003DMT400093449">
    <property type="protein sequence ID" value="PGSC0003DMT400093449"/>
    <property type="gene ID" value="PGSC0003DMG400043020"/>
</dbReference>
<evidence type="ECO:0000313" key="2">
    <source>
        <dbReference type="Proteomes" id="UP000011115"/>
    </source>
</evidence>
<dbReference type="InParanoid" id="M1DRZ6"/>
<sequence length="84" mass="8936">VKGLSSKEFVVCNDLVLALPNRITAISDGAAATPKQSGGWGGSGSRAEIKFDLGYKVAFVPKIDKATSDLKNTNVRLKDMINQI</sequence>
<protein>
    <submittedName>
        <fullName evidence="1">Syntaxin</fullName>
    </submittedName>
</protein>
<dbReference type="STRING" id="4113.M1DRZ6"/>
<evidence type="ECO:0000313" key="1">
    <source>
        <dbReference type="EnsemblPlants" id="PGSC0003DMT400093449"/>
    </source>
</evidence>
<proteinExistence type="predicted"/>
<dbReference type="HOGENOM" id="CLU_2534250_0_0_1"/>
<organism evidence="1 2">
    <name type="scientific">Solanum tuberosum</name>
    <name type="common">Potato</name>
    <dbReference type="NCBI Taxonomy" id="4113"/>
    <lineage>
        <taxon>Eukaryota</taxon>
        <taxon>Viridiplantae</taxon>
        <taxon>Streptophyta</taxon>
        <taxon>Embryophyta</taxon>
        <taxon>Tracheophyta</taxon>
        <taxon>Spermatophyta</taxon>
        <taxon>Magnoliopsida</taxon>
        <taxon>eudicotyledons</taxon>
        <taxon>Gunneridae</taxon>
        <taxon>Pentapetalae</taxon>
        <taxon>asterids</taxon>
        <taxon>lamiids</taxon>
        <taxon>Solanales</taxon>
        <taxon>Solanaceae</taxon>
        <taxon>Solanoideae</taxon>
        <taxon>Solaneae</taxon>
        <taxon>Solanum</taxon>
    </lineage>
</organism>
<reference evidence="1" key="2">
    <citation type="submission" date="2015-06" db="UniProtKB">
        <authorList>
            <consortium name="EnsemblPlants"/>
        </authorList>
    </citation>
    <scope>IDENTIFICATION</scope>
    <source>
        <strain evidence="1">DM1-3 516 R44</strain>
    </source>
</reference>
<reference evidence="2" key="1">
    <citation type="journal article" date="2011" name="Nature">
        <title>Genome sequence and analysis of the tuber crop potato.</title>
        <authorList>
            <consortium name="The Potato Genome Sequencing Consortium"/>
        </authorList>
    </citation>
    <scope>NUCLEOTIDE SEQUENCE [LARGE SCALE GENOMIC DNA]</scope>
    <source>
        <strain evidence="2">cv. DM1-3 516 R44</strain>
    </source>
</reference>
<name>M1DRZ6_SOLTU</name>
<keyword evidence="2" id="KW-1185">Reference proteome</keyword>
<dbReference type="Proteomes" id="UP000011115">
    <property type="component" value="Unassembled WGS sequence"/>
</dbReference>
<dbReference type="PaxDb" id="4113-PGSC0003DMT400093449"/>
<dbReference type="AlphaFoldDB" id="M1DRZ6"/>
<dbReference type="Gramene" id="PGSC0003DMT400093449">
    <property type="protein sequence ID" value="PGSC0003DMT400093449"/>
    <property type="gene ID" value="PGSC0003DMG400043020"/>
</dbReference>
<accession>M1DRZ6</accession>